<evidence type="ECO:0000313" key="1">
    <source>
        <dbReference type="EMBL" id="MPM59312.1"/>
    </source>
</evidence>
<reference evidence="1" key="1">
    <citation type="submission" date="2019-08" db="EMBL/GenBank/DDBJ databases">
        <authorList>
            <person name="Kucharzyk K."/>
            <person name="Murdoch R.W."/>
            <person name="Higgins S."/>
            <person name="Loffler F."/>
        </authorList>
    </citation>
    <scope>NUCLEOTIDE SEQUENCE</scope>
</reference>
<dbReference type="EMBL" id="VSSQ01017229">
    <property type="protein sequence ID" value="MPM59312.1"/>
    <property type="molecule type" value="Genomic_DNA"/>
</dbReference>
<dbReference type="AlphaFoldDB" id="A0A645B1I4"/>
<sequence length="39" mass="4553">MPQPYFVIVYIMGRCDFKASCTKVHRNVIVLDNGDLFVY</sequence>
<gene>
    <name evidence="1" type="ORF">SDC9_106152</name>
</gene>
<protein>
    <submittedName>
        <fullName evidence="1">Uncharacterized protein</fullName>
    </submittedName>
</protein>
<organism evidence="1">
    <name type="scientific">bioreactor metagenome</name>
    <dbReference type="NCBI Taxonomy" id="1076179"/>
    <lineage>
        <taxon>unclassified sequences</taxon>
        <taxon>metagenomes</taxon>
        <taxon>ecological metagenomes</taxon>
    </lineage>
</organism>
<name>A0A645B1I4_9ZZZZ</name>
<proteinExistence type="predicted"/>
<accession>A0A645B1I4</accession>
<comment type="caution">
    <text evidence="1">The sequence shown here is derived from an EMBL/GenBank/DDBJ whole genome shotgun (WGS) entry which is preliminary data.</text>
</comment>